<dbReference type="OrthoDB" id="2939830at2759"/>
<organism evidence="2 3">
    <name type="scientific">Gymnopilus dilepis</name>
    <dbReference type="NCBI Taxonomy" id="231916"/>
    <lineage>
        <taxon>Eukaryota</taxon>
        <taxon>Fungi</taxon>
        <taxon>Dikarya</taxon>
        <taxon>Basidiomycota</taxon>
        <taxon>Agaricomycotina</taxon>
        <taxon>Agaricomycetes</taxon>
        <taxon>Agaricomycetidae</taxon>
        <taxon>Agaricales</taxon>
        <taxon>Agaricineae</taxon>
        <taxon>Hymenogastraceae</taxon>
        <taxon>Gymnopilus</taxon>
    </lineage>
</organism>
<name>A0A409VCH9_9AGAR</name>
<feature type="compositionally biased region" description="Polar residues" evidence="1">
    <location>
        <begin position="22"/>
        <end position="32"/>
    </location>
</feature>
<feature type="region of interest" description="Disordered" evidence="1">
    <location>
        <begin position="1"/>
        <end position="32"/>
    </location>
</feature>
<evidence type="ECO:0000256" key="1">
    <source>
        <dbReference type="SAM" id="MobiDB-lite"/>
    </source>
</evidence>
<proteinExistence type="predicted"/>
<reference evidence="2 3" key="1">
    <citation type="journal article" date="2018" name="Evol. Lett.">
        <title>Horizontal gene cluster transfer increased hallucinogenic mushroom diversity.</title>
        <authorList>
            <person name="Reynolds H.T."/>
            <person name="Vijayakumar V."/>
            <person name="Gluck-Thaler E."/>
            <person name="Korotkin H.B."/>
            <person name="Matheny P.B."/>
            <person name="Slot J.C."/>
        </authorList>
    </citation>
    <scope>NUCLEOTIDE SEQUENCE [LARGE SCALE GENOMIC DNA]</scope>
    <source>
        <strain evidence="2 3">SRW20</strain>
    </source>
</reference>
<dbReference type="Proteomes" id="UP000284706">
    <property type="component" value="Unassembled WGS sequence"/>
</dbReference>
<dbReference type="InParanoid" id="A0A409VCH9"/>
<sequence length="554" mass="62711">MSAFEDHHHPLDPLHSGVNPESRASQSLPSTRDYSVEVPTEVWLELCGESCYWTILGPMDYSNLSLTCKHFRDIFRERLFRSARHSIMTYQTRDDHERNGTKEDASPTFCDKVLRIKTPPAPALQFTREYFFEGASGYIQCPRPLTEQEKDVYQSVLISLGRSLPEFLALRSLGLHRVVLGEELVTGISALQSLHDIYINNCHFIHRSLPLDKQIVAEELHFTGWMGEEERDPPLRVFSNKRLVTLDFGTPFELPKVLTHFMSQGPSIFLQTLNAGNLDYEDLPVLFRFLASCPRIEHLSIGLPNSSCCWIPPQILDTLPTLKLPHLCEYNGEADLVPLLVPKNPVKSITIRSPPWTSQNWEEKGTRIWDSISRSSATLMMNELSLPVLSPRPGLFLEIACKFPALEALRLSLDDGTSVSWEEENADHAGPPPLIEVDGEGVPMSPAESFKGLVERLCLGILPLPARLKMLSIHDNVFLGAFSGHLMRFREHPLRSCMTRRALHRSVCDLAKLYPSLNFVSLGHMKMYWRKDDQGGWEPGYEAIFPGLDEQSGL</sequence>
<dbReference type="EMBL" id="NHYE01005662">
    <property type="protein sequence ID" value="PPQ64804.1"/>
    <property type="molecule type" value="Genomic_DNA"/>
</dbReference>
<keyword evidence="3" id="KW-1185">Reference proteome</keyword>
<feature type="compositionally biased region" description="Basic and acidic residues" evidence="1">
    <location>
        <begin position="1"/>
        <end position="12"/>
    </location>
</feature>
<gene>
    <name evidence="2" type="ORF">CVT26_002636</name>
</gene>
<evidence type="ECO:0008006" key="4">
    <source>
        <dbReference type="Google" id="ProtNLM"/>
    </source>
</evidence>
<protein>
    <recommendedName>
        <fullName evidence="4">F-box domain-containing protein</fullName>
    </recommendedName>
</protein>
<dbReference type="STRING" id="231916.A0A409VCH9"/>
<dbReference type="AlphaFoldDB" id="A0A409VCH9"/>
<evidence type="ECO:0000313" key="2">
    <source>
        <dbReference type="EMBL" id="PPQ64804.1"/>
    </source>
</evidence>
<accession>A0A409VCH9</accession>
<comment type="caution">
    <text evidence="2">The sequence shown here is derived from an EMBL/GenBank/DDBJ whole genome shotgun (WGS) entry which is preliminary data.</text>
</comment>
<evidence type="ECO:0000313" key="3">
    <source>
        <dbReference type="Proteomes" id="UP000284706"/>
    </source>
</evidence>